<dbReference type="AlphaFoldDB" id="A0A916Q9N8"/>
<proteinExistence type="predicted"/>
<gene>
    <name evidence="2" type="ORF">ANBU17_15130</name>
</gene>
<keyword evidence="2" id="KW-0689">Ribosomal protein</keyword>
<keyword evidence="3" id="KW-1185">Reference proteome</keyword>
<evidence type="ECO:0000313" key="2">
    <source>
        <dbReference type="EMBL" id="GFO85166.1"/>
    </source>
</evidence>
<comment type="caution">
    <text evidence="2">The sequence shown here is derived from an EMBL/GenBank/DDBJ whole genome shotgun (WGS) entry which is preliminary data.</text>
</comment>
<dbReference type="Pfam" id="PF01248">
    <property type="entry name" value="Ribosomal_L7Ae"/>
    <property type="match status" value="1"/>
</dbReference>
<dbReference type="Gene3D" id="3.30.1330.30">
    <property type="match status" value="1"/>
</dbReference>
<keyword evidence="2" id="KW-0687">Ribonucleoprotein</keyword>
<name>A0A916Q9N8_9FIRM</name>
<dbReference type="GO" id="GO:0005840">
    <property type="term" value="C:ribosome"/>
    <property type="evidence" value="ECO:0007669"/>
    <property type="project" value="UniProtKB-KW"/>
</dbReference>
<organism evidence="2 3">
    <name type="scientific">Anaerostipes butyraticus</name>
    <dbReference type="NCBI Taxonomy" id="645466"/>
    <lineage>
        <taxon>Bacteria</taxon>
        <taxon>Bacillati</taxon>
        <taxon>Bacillota</taxon>
        <taxon>Clostridia</taxon>
        <taxon>Lachnospirales</taxon>
        <taxon>Lachnospiraceae</taxon>
        <taxon>Anaerostipes</taxon>
    </lineage>
</organism>
<evidence type="ECO:0000313" key="3">
    <source>
        <dbReference type="Proteomes" id="UP000613208"/>
    </source>
</evidence>
<reference evidence="2" key="1">
    <citation type="submission" date="2020-06" db="EMBL/GenBank/DDBJ databases">
        <title>Characterization of fructooligosaccharide metabolism and fructooligosaccharide-degrading enzymes in human commensal butyrate producers.</title>
        <authorList>
            <person name="Tanno H."/>
            <person name="Fujii T."/>
            <person name="Hirano K."/>
            <person name="Maeno S."/>
            <person name="Tonozuka T."/>
            <person name="Sakamoto M."/>
            <person name="Ohkuma M."/>
            <person name="Tochio T."/>
            <person name="Endo A."/>
        </authorList>
    </citation>
    <scope>NUCLEOTIDE SEQUENCE</scope>
    <source>
        <strain evidence="2">JCM 17466</strain>
    </source>
</reference>
<dbReference type="InterPro" id="IPR029064">
    <property type="entry name" value="Ribosomal_eL30-like_sf"/>
</dbReference>
<dbReference type="SUPFAM" id="SSF55315">
    <property type="entry name" value="L30e-like"/>
    <property type="match status" value="1"/>
</dbReference>
<dbReference type="EMBL" id="BLYI01000031">
    <property type="protein sequence ID" value="GFO85166.1"/>
    <property type="molecule type" value="Genomic_DNA"/>
</dbReference>
<accession>A0A916Q9N8</accession>
<dbReference type="RefSeq" id="WP_201310871.1">
    <property type="nucleotide sequence ID" value="NZ_BLYI01000031.1"/>
</dbReference>
<sequence length="105" mass="11746">MNKILSTLGLCMRSGNLSSGDFAVSEAVRKKNACLVIVAMDASENTKKKFRNLCNHYQVPLYFWCDREQLGHAVGKDFRASIAVTDQGFSNAVRKQLDKESIMEV</sequence>
<dbReference type="InterPro" id="IPR004038">
    <property type="entry name" value="Ribosomal_eL8/eL30/eS12/Gad45"/>
</dbReference>
<feature type="domain" description="Ribosomal protein eL8/eL30/eS12/Gadd45" evidence="1">
    <location>
        <begin position="3"/>
        <end position="92"/>
    </location>
</feature>
<dbReference type="Proteomes" id="UP000613208">
    <property type="component" value="Unassembled WGS sequence"/>
</dbReference>
<protein>
    <submittedName>
        <fullName evidence="2">50S ribosomal protein L7ae</fullName>
    </submittedName>
</protein>
<evidence type="ECO:0000259" key="1">
    <source>
        <dbReference type="Pfam" id="PF01248"/>
    </source>
</evidence>